<accession>A0A1I1KX56</accession>
<dbReference type="InterPro" id="IPR030865">
    <property type="entry name" value="LapB"/>
</dbReference>
<dbReference type="RefSeq" id="WP_090133946.1">
    <property type="nucleotide sequence ID" value="NZ_FOLY01000004.1"/>
</dbReference>
<feature type="binding site" evidence="2">
    <location>
        <position position="367"/>
    </location>
    <ligand>
        <name>Fe cation</name>
        <dbReference type="ChEBI" id="CHEBI:24875"/>
    </ligand>
</feature>
<dbReference type="InterPro" id="IPR041166">
    <property type="entry name" value="Rubredoxin_2"/>
</dbReference>
<dbReference type="EMBL" id="FOLY01000004">
    <property type="protein sequence ID" value="SFC65397.1"/>
    <property type="molecule type" value="Genomic_DNA"/>
</dbReference>
<name>A0A1I1KX56_9GAMM</name>
<comment type="similarity">
    <text evidence="2">Belongs to the LapB family.</text>
</comment>
<dbReference type="AlphaFoldDB" id="A0A1I1KX56"/>
<feature type="binding site" evidence="2">
    <location>
        <position position="364"/>
    </location>
    <ligand>
        <name>Fe cation</name>
        <dbReference type="ChEBI" id="CHEBI:24875"/>
    </ligand>
</feature>
<dbReference type="InterPro" id="IPR011990">
    <property type="entry name" value="TPR-like_helical_dom_sf"/>
</dbReference>
<feature type="domain" description="LapB rubredoxin metal binding" evidence="4">
    <location>
        <begin position="362"/>
        <end position="389"/>
    </location>
</feature>
<sequence>MLDPVLLLILIAAIGIGWWLGRMERRHYRYRDRTLSGQRLSRDYFVGLNFLLNEQPDRAIETFVQALEVNGDTIDTHIALGNLFRMRGETDRAVRIHQNLLARPVLTTAQSEQVQLELARDFMRLGVLDRAERLLAGLIRQCENEETATASKRLMVDLYEREKDWQAALEVALPQLVRQDESLRRAAAHWHCELAEQAIEEGSPGPARKHLKQALSIDGACVRANWVYADIEHRAGNYRNEIRALCRIRDQDSDMVPVTLAPIQRAFDLLDDEEGLINFLHDQLEKAPYVSFVLLLAERLHMRDGIEQATRLVSEQLQRHPSLRGIDYLMDLYLKAVPEHELEHLRLLKRHTEQLMAQRARYRCKSCGFQGEQLYWHCPSCRQWGTIKPITGLEGE</sequence>
<protein>
    <recommendedName>
        <fullName evidence="2">Lipopolysaccharide assembly protein B</fullName>
    </recommendedName>
</protein>
<keyword evidence="2 3" id="KW-1133">Transmembrane helix</keyword>
<keyword evidence="2" id="KW-0408">Iron</keyword>
<keyword evidence="2" id="KW-1003">Cell membrane</keyword>
<keyword evidence="2" id="KW-0997">Cell inner membrane</keyword>
<keyword evidence="2" id="KW-0802">TPR repeat</keyword>
<dbReference type="InterPro" id="IPR019734">
    <property type="entry name" value="TPR_rpt"/>
</dbReference>
<evidence type="ECO:0000256" key="2">
    <source>
        <dbReference type="HAMAP-Rule" id="MF_00994"/>
    </source>
</evidence>
<gene>
    <name evidence="2" type="primary">lapB</name>
    <name evidence="5" type="ORF">SAMN05421848_2236</name>
</gene>
<dbReference type="STRING" id="402385.SAMN05421848_2236"/>
<feature type="binding site" evidence="2">
    <location>
        <position position="378"/>
    </location>
    <ligand>
        <name>Fe cation</name>
        <dbReference type="ChEBI" id="CHEBI:24875"/>
    </ligand>
</feature>
<keyword evidence="2" id="KW-0677">Repeat</keyword>
<dbReference type="Gene3D" id="1.25.40.10">
    <property type="entry name" value="Tetratricopeptide repeat domain"/>
    <property type="match status" value="1"/>
</dbReference>
<dbReference type="GO" id="GO:0008653">
    <property type="term" value="P:lipopolysaccharide metabolic process"/>
    <property type="evidence" value="ECO:0007669"/>
    <property type="project" value="InterPro"/>
</dbReference>
<dbReference type="GO" id="GO:0046890">
    <property type="term" value="P:regulation of lipid biosynthetic process"/>
    <property type="evidence" value="ECO:0007669"/>
    <property type="project" value="UniProtKB-UniRule"/>
</dbReference>
<dbReference type="Pfam" id="PF13176">
    <property type="entry name" value="TPR_7"/>
    <property type="match status" value="1"/>
</dbReference>
<dbReference type="NCBIfam" id="NF008757">
    <property type="entry name" value="PRK11788.1-5"/>
    <property type="match status" value="1"/>
</dbReference>
<organism evidence="5 6">
    <name type="scientific">Kushneria avicenniae</name>
    <dbReference type="NCBI Taxonomy" id="402385"/>
    <lineage>
        <taxon>Bacteria</taxon>
        <taxon>Pseudomonadati</taxon>
        <taxon>Pseudomonadota</taxon>
        <taxon>Gammaproteobacteria</taxon>
        <taxon>Oceanospirillales</taxon>
        <taxon>Halomonadaceae</taxon>
        <taxon>Kushneria</taxon>
    </lineage>
</organism>
<comment type="function">
    <text evidence="2">Modulates cellular lipopolysaccharide (LPS) levels by regulating LpxC, which is involved in lipid A biosynthesis. May act by modulating the proteolytic activity of FtsH towards LpxC. May also coordinate assembly of proteins involved in LPS synthesis at the plasma membrane.</text>
</comment>
<dbReference type="Proteomes" id="UP000199046">
    <property type="component" value="Unassembled WGS sequence"/>
</dbReference>
<keyword evidence="2 3" id="KW-0812">Transmembrane</keyword>
<feature type="binding site" evidence="2">
    <location>
        <position position="381"/>
    </location>
    <ligand>
        <name>Fe cation</name>
        <dbReference type="ChEBI" id="CHEBI:24875"/>
    </ligand>
</feature>
<dbReference type="OrthoDB" id="507476at2"/>
<dbReference type="HAMAP" id="MF_00994">
    <property type="entry name" value="LPS_assembly_LapB"/>
    <property type="match status" value="1"/>
</dbReference>
<feature type="transmembrane region" description="Helical" evidence="3">
    <location>
        <begin position="6"/>
        <end position="23"/>
    </location>
</feature>
<feature type="topological domain" description="Cytoplasmic" evidence="2">
    <location>
        <begin position="25"/>
        <end position="396"/>
    </location>
</feature>
<dbReference type="GO" id="GO:0009898">
    <property type="term" value="C:cytoplasmic side of plasma membrane"/>
    <property type="evidence" value="ECO:0007669"/>
    <property type="project" value="UniProtKB-UniRule"/>
</dbReference>
<proteinExistence type="inferred from homology"/>
<evidence type="ECO:0000256" key="1">
    <source>
        <dbReference type="ARBA" id="ARBA00022723"/>
    </source>
</evidence>
<evidence type="ECO:0000313" key="6">
    <source>
        <dbReference type="Proteomes" id="UP000199046"/>
    </source>
</evidence>
<keyword evidence="6" id="KW-1185">Reference proteome</keyword>
<keyword evidence="1 2" id="KW-0479">Metal-binding</keyword>
<comment type="subcellular location">
    <subcellularLocation>
        <location evidence="2">Cell inner membrane</location>
        <topology evidence="2">Single-pass membrane protein</topology>
        <orientation evidence="2">Cytoplasmic side</orientation>
    </subcellularLocation>
</comment>
<reference evidence="6" key="1">
    <citation type="submission" date="2016-10" db="EMBL/GenBank/DDBJ databases">
        <authorList>
            <person name="Varghese N."/>
            <person name="Submissions S."/>
        </authorList>
    </citation>
    <scope>NUCLEOTIDE SEQUENCE [LARGE SCALE GENOMIC DNA]</scope>
    <source>
        <strain evidence="6">DSM 23439</strain>
    </source>
</reference>
<dbReference type="GO" id="GO:0005506">
    <property type="term" value="F:iron ion binding"/>
    <property type="evidence" value="ECO:0007669"/>
    <property type="project" value="UniProtKB-UniRule"/>
</dbReference>
<dbReference type="Pfam" id="PF18073">
    <property type="entry name" value="Zn_ribbon_LapB"/>
    <property type="match status" value="1"/>
</dbReference>
<dbReference type="SUPFAM" id="SSF48452">
    <property type="entry name" value="TPR-like"/>
    <property type="match status" value="2"/>
</dbReference>
<keyword evidence="2 3" id="KW-0472">Membrane</keyword>
<evidence type="ECO:0000259" key="4">
    <source>
        <dbReference type="Pfam" id="PF18073"/>
    </source>
</evidence>
<evidence type="ECO:0000313" key="5">
    <source>
        <dbReference type="EMBL" id="SFC65397.1"/>
    </source>
</evidence>
<evidence type="ECO:0000256" key="3">
    <source>
        <dbReference type="SAM" id="Phobius"/>
    </source>
</evidence>